<keyword evidence="12" id="KW-1185">Reference proteome</keyword>
<evidence type="ECO:0000256" key="3">
    <source>
        <dbReference type="ARBA" id="ARBA00007380"/>
    </source>
</evidence>
<dbReference type="Proteomes" id="UP001055940">
    <property type="component" value="Chromosome"/>
</dbReference>
<evidence type="ECO:0000313" key="11">
    <source>
        <dbReference type="EMBL" id="USY22314.1"/>
    </source>
</evidence>
<comment type="pathway">
    <text evidence="2">Siderophore biosynthesis; mycobactin biosynthesis.</text>
</comment>
<evidence type="ECO:0000256" key="1">
    <source>
        <dbReference type="ARBA" id="ARBA00001957"/>
    </source>
</evidence>
<dbReference type="RefSeq" id="WP_254421099.1">
    <property type="nucleotide sequence ID" value="NZ_BAAAJB010000046.1"/>
</dbReference>
<dbReference type="InterPro" id="IPR020845">
    <property type="entry name" value="AMP-binding_CS"/>
</dbReference>
<dbReference type="Pfam" id="PF00501">
    <property type="entry name" value="AMP-binding"/>
    <property type="match status" value="2"/>
</dbReference>
<dbReference type="PROSITE" id="PS00012">
    <property type="entry name" value="PHOSPHOPANTETHEINE"/>
    <property type="match status" value="1"/>
</dbReference>
<evidence type="ECO:0000256" key="2">
    <source>
        <dbReference type="ARBA" id="ARBA00005102"/>
    </source>
</evidence>
<name>A0ABY5DG07_9ACTN</name>
<comment type="similarity">
    <text evidence="3">Belongs to the ATP-dependent AMP-binding enzyme family. MbtB subfamily.</text>
</comment>
<feature type="domain" description="Carrier" evidence="10">
    <location>
        <begin position="2692"/>
        <end position="2767"/>
    </location>
</feature>
<dbReference type="InterPro" id="IPR045851">
    <property type="entry name" value="AMP-bd_C_sf"/>
</dbReference>
<evidence type="ECO:0000313" key="12">
    <source>
        <dbReference type="Proteomes" id="UP001055940"/>
    </source>
</evidence>
<dbReference type="PANTHER" id="PTHR45527">
    <property type="entry name" value="NONRIBOSOMAL PEPTIDE SYNTHETASE"/>
    <property type="match status" value="1"/>
</dbReference>
<dbReference type="Gene3D" id="3.30.559.10">
    <property type="entry name" value="Chloramphenicol acetyltransferase-like domain"/>
    <property type="match status" value="3"/>
</dbReference>
<feature type="domain" description="Carrier" evidence="10">
    <location>
        <begin position="1646"/>
        <end position="1721"/>
    </location>
</feature>
<dbReference type="InterPro" id="IPR010071">
    <property type="entry name" value="AA_adenyl_dom"/>
</dbReference>
<dbReference type="CDD" id="cd19535">
    <property type="entry name" value="Cyc_NRPS"/>
    <property type="match status" value="3"/>
</dbReference>
<evidence type="ECO:0000259" key="10">
    <source>
        <dbReference type="PROSITE" id="PS50075"/>
    </source>
</evidence>
<feature type="region of interest" description="Disordered" evidence="9">
    <location>
        <begin position="561"/>
        <end position="582"/>
    </location>
</feature>
<organism evidence="11 12">
    <name type="scientific">Nocardiopsis exhalans</name>
    <dbReference type="NCBI Taxonomy" id="163604"/>
    <lineage>
        <taxon>Bacteria</taxon>
        <taxon>Bacillati</taxon>
        <taxon>Actinomycetota</taxon>
        <taxon>Actinomycetes</taxon>
        <taxon>Streptosporangiales</taxon>
        <taxon>Nocardiopsidaceae</taxon>
        <taxon>Nocardiopsis</taxon>
    </lineage>
</organism>
<dbReference type="InterPro" id="IPR025110">
    <property type="entry name" value="AMP-bd_C"/>
</dbReference>
<sequence length="2778" mass="302221">MPDQLAFPRSDSLNGPGGTPPATVADMRAQICELTGLPSEEVGDDTDLLTLGMDSIFVIRMAALMRRYGVRVGYRDLAEAPTPAAWWALARQGSEQPGPTGPRPSADVDPDAPFPLAVMQHAFWVGRDPAQDLGGVAAHLYTELDAPGPDGVDPRRLEGAVRHLVRRHGMLRVVIGADGTQRITEEGHWPGLTVHDLRGLSDDETDARLAEIRSGLSHRIMDIGAGEVFDVQLTLLGSGATRLHVNLDMVAADAFSLRTLLADLLHHYELSEQPLPEISYGYPHYLADRAQVRHERREEARQWWLDRLDDLPGAPELPVRSDRGSTPTVTRRHRLLTTEEKQTLRERARARGLTPSIALATAFAEVVGAWSATDRFILNLPVFDREPLHEDVDRLIGDFSSSVMLDVDLSAPASFAERAHGLQDRLREASSHAEYTGVEVLRDMSRAAGGERVLAPVVYTSALDLGDLFSPQVRRVFGEPSWIISQGPQVWLDAQVTEFNGGVLVNWDARDSVFPPGLLDAMFDAFTALMDRLLTTDDAWSEQVPVELTADQSRARALVGAAGPGATAEPAPVTEPAPAPAADAQAVPLHERFFALARAEPGRTALMWGFDGSMTYGELSLRARRLACLLRERGVGPGDSVGVTLPKGPDQAVAVLGILATGAAYVPSGVEVPPARRAQVHRAAGAALVVTDEATAAGEGPEGLSAVTVADSADHEPLPDPLPADPESVMYVIFTSGSTGVPKGVAVPHRAVANTVDGVQALFDVGPDDRTIALSALDFDLSAYDLFAFLACGGGVVVPDQAQRRDAAAWAGLVRHWDVTVLSCVPALLDMLIVAGAEDGLGDTLRLVMLGGDWVTVDLPSRLRALAPGCRFAGLGGMTEAAIHATVCEVGEVDPDWRAVPYGRPLPGVTCRVADSTGRHRPDWVPGELWVGGRGLAHGYRGDPERTAEKFVEYDGQRWYRTGDMARYLPDGTIEFLGRADHQVKIRGHRIELGEIESLLAQHPRVDRAIATVVEHASRQLAAAVVADEATEPAELRAWLAERVPGYMVPEHLVVLDAFPITSNGKTDRKALSRVLQERGGGGDAFEEPVGAVEHALARLWRDLLDAPRVGRDDGFFVLGGDSLLATRLMRRLGEAGLTGAELVDLFRRPVLKDFAALLAPGTAETRPELHADTERRHEPFPLTDVQRAFWIGRDERLPLGGVGSHFYLEFDGEDVDTDRLERAWNRLVNRHEMLRAVIGPDGTQRILPEVPEYRIAVTEAGDRPETALHRARQSRSHHVADTSAWPLFDIRAVRYKLGRQHRTRLLVGLDSIVMDGRSIMVLYSEWDRLHRDPDAELPPIGLSFRDYVLQAEPDPARRERAEAYWRERVGELPPAPGLPLAKDPASVHAPVFTRLPHRVDTDRWEALRNRAREHGLTPSVVLLACYTEVLARWSAERDLTVNLTLFDRRDVHPDIDRVVGDFASLLLVGHGSEPGEGFADTARRLQERQAQDLSHREASGVWILRELARRSGAASAAMPVVFTSVLGVGDDEVSLDLSEDFPDQIYGLTQTPQVWLDNKVASAGGGATVDWDAVDQLFPEGVLDAMFDDYVALVERLADADTDWSAPVPPLPPSWRELRDEAHEAARTVPASRPAAPAERTGDPDALTPVEHAVARIWADLLGVEGVGRDDGFFALGGDSILATRLMSRMRAEGLEGAELARLFTDPTLGGFAATVTRGEADHGPVLRADPERRHEPFPLTDVQAAYWLGRSEDFALGGIGAQLYNEYEWDSLDTDRLERAWNQLIARHEMLRAVVSPDGTQRILPEVPEYRISVTDAGDDLDAALEDVRERMCGHAIDAAAWPLFDIRVVRASDGRARVAVAFDNLVTDGLSILVLFSEWHRLYDDPDAALPPIGVSFRDYVLSAAPTPEALEGALAYWRGRMAQLPPGPRLPLRTTPESVGRPRFTRREARLDSLTWKAVREKAREHGLTPSVVLLACYTEVLGRWSAERDLTVNLTLFDRRDVHPDIDRVVGDFTSLLLVADRPEQGESRLGRARRLQEQVWRDLDHQDVSAVRVLRELAKEKAGPAEPVPVVFTSMLGVDDDLARSVRWPDLTRSQTPQVWLDHQVIELPDGLLLSWDSVDELFPEGTVEAMLEAYHRLLTELADADWDAPAPEGLPEPQRAVRARVNDTAGPDPRTVHSGLLHGGFFDQAERDPDRPALLWGEDGAMSYGELARWTLRIAALLADHGVRPGDPVAVSLPKGPSQVAALLGVLAAGGAYVPVAVDQPPVRRKRILATAGAAVLLHDGTAGPGGGDGDGLTRVDVAAADQYRCLDAPVPTLPDALAYVIFTSGSTGEPKGVEITHESAVNTLDDVLSRYGVTGRDRVLAVSAADFDLSVFDVFGLLAAGGGVALIEEEDRRDPQRWLELAHRHGVTVWNSVPAVLDMLLTAAESDPGLPKALRLALVSGDWVGVDLPGRLAEASSGHCRLIALGGATEASIWSNAFDTADLAPEWTSVPYGHPLRNQRFRVTDGQGRDRPDWVAGELWIGGTGVARGYRGDPELTAARFVERDGLRWYRTGDLGRYWPDGTLEFLGRQDGQVKIRGHRVELGEIEAAAAAHPAVARAVCVAVGDRDSKRLVAFVQPDGPAGATVLAELPGFLADRLPAHAVPDIVPVADLPLTDNGKVDRAQLVERAGPGRPPRAAEPPRTETEHALADVWGLVLGRAPAGRTDNFFTLGGDSLAATRLIQQADRAFGTTLRLRAFFADPTVAAMAEEIDHQRNSADDAEEGAL</sequence>
<dbReference type="EMBL" id="CP099837">
    <property type="protein sequence ID" value="USY22314.1"/>
    <property type="molecule type" value="Genomic_DNA"/>
</dbReference>
<dbReference type="PANTHER" id="PTHR45527:SF10">
    <property type="entry name" value="PYOCHELIN SYNTHASE PCHF"/>
    <property type="match status" value="1"/>
</dbReference>
<dbReference type="Pfam" id="PF00668">
    <property type="entry name" value="Condensation"/>
    <property type="match status" value="3"/>
</dbReference>
<dbReference type="SUPFAM" id="SSF56801">
    <property type="entry name" value="Acetyl-CoA synthetase-like"/>
    <property type="match status" value="2"/>
</dbReference>
<comment type="cofactor">
    <cofactor evidence="1">
        <name>pantetheine 4'-phosphate</name>
        <dbReference type="ChEBI" id="CHEBI:47942"/>
    </cofactor>
</comment>
<evidence type="ECO:0000256" key="5">
    <source>
        <dbReference type="ARBA" id="ARBA00022450"/>
    </source>
</evidence>
<evidence type="ECO:0000256" key="7">
    <source>
        <dbReference type="ARBA" id="ARBA00022598"/>
    </source>
</evidence>
<keyword evidence="7" id="KW-0436">Ligase</keyword>
<dbReference type="InterPro" id="IPR006162">
    <property type="entry name" value="Ppantetheine_attach_site"/>
</dbReference>
<gene>
    <name evidence="11" type="ORF">NE857_12310</name>
</gene>
<dbReference type="Pfam" id="PF00550">
    <property type="entry name" value="PP-binding"/>
    <property type="match status" value="4"/>
</dbReference>
<dbReference type="PROSITE" id="PS50075">
    <property type="entry name" value="CARRIER"/>
    <property type="match status" value="4"/>
</dbReference>
<feature type="region of interest" description="Disordered" evidence="9">
    <location>
        <begin position="2678"/>
        <end position="2697"/>
    </location>
</feature>
<dbReference type="NCBIfam" id="TIGR01733">
    <property type="entry name" value="AA-adenyl-dom"/>
    <property type="match status" value="2"/>
</dbReference>
<evidence type="ECO:0000256" key="4">
    <source>
        <dbReference type="ARBA" id="ARBA00016743"/>
    </source>
</evidence>
<keyword evidence="5" id="KW-0596">Phosphopantetheine</keyword>
<dbReference type="InterPro" id="IPR036736">
    <property type="entry name" value="ACP-like_sf"/>
</dbReference>
<dbReference type="CDD" id="cd12114">
    <property type="entry name" value="A_NRPS_TlmIV_like"/>
    <property type="match status" value="1"/>
</dbReference>
<reference evidence="11" key="1">
    <citation type="submission" date="2022-06" db="EMBL/GenBank/DDBJ databases">
        <authorList>
            <person name="Ping M."/>
        </authorList>
    </citation>
    <scope>NUCLEOTIDE SEQUENCE</scope>
    <source>
        <strain evidence="11">JCM11759T</strain>
    </source>
</reference>
<dbReference type="InterPro" id="IPR057737">
    <property type="entry name" value="Condensation_MtbB-like"/>
</dbReference>
<dbReference type="InterPro" id="IPR042099">
    <property type="entry name" value="ANL_N_sf"/>
</dbReference>
<dbReference type="InterPro" id="IPR023213">
    <property type="entry name" value="CAT-like_dom_sf"/>
</dbReference>
<dbReference type="PROSITE" id="PS00455">
    <property type="entry name" value="AMP_BINDING"/>
    <property type="match status" value="2"/>
</dbReference>
<dbReference type="SUPFAM" id="SSF47336">
    <property type="entry name" value="ACP-like"/>
    <property type="match status" value="4"/>
</dbReference>
<dbReference type="Pfam" id="PF13193">
    <property type="entry name" value="AMP-binding_C"/>
    <property type="match status" value="2"/>
</dbReference>
<dbReference type="SUPFAM" id="SSF52777">
    <property type="entry name" value="CoA-dependent acyltransferases"/>
    <property type="match status" value="6"/>
</dbReference>
<feature type="region of interest" description="Disordered" evidence="9">
    <location>
        <begin position="1"/>
        <end position="23"/>
    </location>
</feature>
<dbReference type="InterPro" id="IPR001242">
    <property type="entry name" value="Condensation_dom"/>
</dbReference>
<feature type="domain" description="Carrier" evidence="10">
    <location>
        <begin position="1088"/>
        <end position="1163"/>
    </location>
</feature>
<dbReference type="InterPro" id="IPR009081">
    <property type="entry name" value="PP-bd_ACP"/>
</dbReference>
<dbReference type="Gene3D" id="1.10.1200.10">
    <property type="entry name" value="ACP-like"/>
    <property type="match status" value="4"/>
</dbReference>
<evidence type="ECO:0000256" key="8">
    <source>
        <dbReference type="ARBA" id="ARBA00033440"/>
    </source>
</evidence>
<dbReference type="Gene3D" id="3.30.559.30">
    <property type="entry name" value="Nonribosomal peptide synthetase, condensation domain"/>
    <property type="match status" value="3"/>
</dbReference>
<dbReference type="Gene3D" id="3.40.50.12780">
    <property type="entry name" value="N-terminal domain of ligase-like"/>
    <property type="match status" value="2"/>
</dbReference>
<evidence type="ECO:0000256" key="9">
    <source>
        <dbReference type="SAM" id="MobiDB-lite"/>
    </source>
</evidence>
<dbReference type="InterPro" id="IPR000873">
    <property type="entry name" value="AMP-dep_synth/lig_dom"/>
</dbReference>
<feature type="domain" description="Carrier" evidence="10">
    <location>
        <begin position="18"/>
        <end position="94"/>
    </location>
</feature>
<evidence type="ECO:0000256" key="6">
    <source>
        <dbReference type="ARBA" id="ARBA00022553"/>
    </source>
</evidence>
<dbReference type="InterPro" id="IPR020806">
    <property type="entry name" value="PKS_PP-bd"/>
</dbReference>
<protein>
    <recommendedName>
        <fullName evidence="4">Phenyloxazoline synthase MbtB</fullName>
    </recommendedName>
    <alternativeName>
        <fullName evidence="8">Mycobactin synthetase protein B</fullName>
    </alternativeName>
</protein>
<keyword evidence="6" id="KW-0597">Phosphoprotein</keyword>
<proteinExistence type="inferred from homology"/>
<accession>A0ABY5DG07</accession>
<dbReference type="SMART" id="SM00823">
    <property type="entry name" value="PKS_PP"/>
    <property type="match status" value="3"/>
</dbReference>
<dbReference type="Gene3D" id="3.30.300.30">
    <property type="match status" value="2"/>
</dbReference>